<accession>A0A7J7PAI3</accession>
<evidence type="ECO:0000313" key="2">
    <source>
        <dbReference type="Proteomes" id="UP000541444"/>
    </source>
</evidence>
<reference evidence="1 2" key="1">
    <citation type="journal article" date="2020" name="IScience">
        <title>Genome Sequencing of the Endangered Kingdonia uniflora (Circaeasteraceae, Ranunculales) Reveals Potential Mechanisms of Evolutionary Specialization.</title>
        <authorList>
            <person name="Sun Y."/>
            <person name="Deng T."/>
            <person name="Zhang A."/>
            <person name="Moore M.J."/>
            <person name="Landis J.B."/>
            <person name="Lin N."/>
            <person name="Zhang H."/>
            <person name="Zhang X."/>
            <person name="Huang J."/>
            <person name="Zhang X."/>
            <person name="Sun H."/>
            <person name="Wang H."/>
        </authorList>
    </citation>
    <scope>NUCLEOTIDE SEQUENCE [LARGE SCALE GENOMIC DNA]</scope>
    <source>
        <strain evidence="1">TB1705</strain>
        <tissue evidence="1">Leaf</tissue>
    </source>
</reference>
<name>A0A7J7PAI3_9MAGN</name>
<dbReference type="AlphaFoldDB" id="A0A7J7PAI3"/>
<sequence length="66" mass="7773">MPKVQHKMILNSAGTMMTVLRSQVHSRNRFKPMKIIHKASRRISRKSEFFMYVTPAYPLRNKTAKP</sequence>
<evidence type="ECO:0000313" key="1">
    <source>
        <dbReference type="EMBL" id="KAF6176437.1"/>
    </source>
</evidence>
<dbReference type="Proteomes" id="UP000541444">
    <property type="component" value="Unassembled WGS sequence"/>
</dbReference>
<comment type="caution">
    <text evidence="1">The sequence shown here is derived from an EMBL/GenBank/DDBJ whole genome shotgun (WGS) entry which is preliminary data.</text>
</comment>
<protein>
    <submittedName>
        <fullName evidence="1">Uncharacterized protein</fullName>
    </submittedName>
</protein>
<proteinExistence type="predicted"/>
<feature type="non-terminal residue" evidence="1">
    <location>
        <position position="66"/>
    </location>
</feature>
<keyword evidence="2" id="KW-1185">Reference proteome</keyword>
<dbReference type="EMBL" id="JACGCM010000098">
    <property type="protein sequence ID" value="KAF6176437.1"/>
    <property type="molecule type" value="Genomic_DNA"/>
</dbReference>
<gene>
    <name evidence="1" type="ORF">GIB67_010074</name>
</gene>
<organism evidence="1 2">
    <name type="scientific">Kingdonia uniflora</name>
    <dbReference type="NCBI Taxonomy" id="39325"/>
    <lineage>
        <taxon>Eukaryota</taxon>
        <taxon>Viridiplantae</taxon>
        <taxon>Streptophyta</taxon>
        <taxon>Embryophyta</taxon>
        <taxon>Tracheophyta</taxon>
        <taxon>Spermatophyta</taxon>
        <taxon>Magnoliopsida</taxon>
        <taxon>Ranunculales</taxon>
        <taxon>Circaeasteraceae</taxon>
        <taxon>Kingdonia</taxon>
    </lineage>
</organism>